<reference evidence="2 3" key="1">
    <citation type="submission" date="2023-07" db="EMBL/GenBank/DDBJ databases">
        <title>Sorghum-associated microbial communities from plants grown in Nebraska, USA.</title>
        <authorList>
            <person name="Schachtman D."/>
        </authorList>
    </citation>
    <scope>NUCLEOTIDE SEQUENCE [LARGE SCALE GENOMIC DNA]</scope>
    <source>
        <strain evidence="2 3">CC482</strain>
    </source>
</reference>
<name>A0ABT9U3R5_PAEHA</name>
<evidence type="ECO:0000256" key="1">
    <source>
        <dbReference type="SAM" id="Phobius"/>
    </source>
</evidence>
<evidence type="ECO:0000313" key="2">
    <source>
        <dbReference type="EMBL" id="MDQ0114198.1"/>
    </source>
</evidence>
<dbReference type="EMBL" id="JAUSSU010000007">
    <property type="protein sequence ID" value="MDQ0114198.1"/>
    <property type="molecule type" value="Genomic_DNA"/>
</dbReference>
<feature type="transmembrane region" description="Helical" evidence="1">
    <location>
        <begin position="49"/>
        <end position="66"/>
    </location>
</feature>
<feature type="transmembrane region" description="Helical" evidence="1">
    <location>
        <begin position="97"/>
        <end position="114"/>
    </location>
</feature>
<comment type="caution">
    <text evidence="2">The sequence shown here is derived from an EMBL/GenBank/DDBJ whole genome shotgun (WGS) entry which is preliminary data.</text>
</comment>
<protein>
    <recommendedName>
        <fullName evidence="4">DoxX family membrane protein</fullName>
    </recommendedName>
</protein>
<gene>
    <name evidence="2" type="ORF">J2T15_003653</name>
</gene>
<feature type="transmembrane region" description="Helical" evidence="1">
    <location>
        <begin position="73"/>
        <end position="91"/>
    </location>
</feature>
<keyword evidence="3" id="KW-1185">Reference proteome</keyword>
<evidence type="ECO:0008006" key="4">
    <source>
        <dbReference type="Google" id="ProtNLM"/>
    </source>
</evidence>
<keyword evidence="1" id="KW-0812">Transmembrane</keyword>
<evidence type="ECO:0000313" key="3">
    <source>
        <dbReference type="Proteomes" id="UP001229346"/>
    </source>
</evidence>
<dbReference type="RefSeq" id="WP_307205521.1">
    <property type="nucleotide sequence ID" value="NZ_JAUSSU010000007.1"/>
</dbReference>
<organism evidence="2 3">
    <name type="scientific">Paenibacillus harenae</name>
    <dbReference type="NCBI Taxonomy" id="306543"/>
    <lineage>
        <taxon>Bacteria</taxon>
        <taxon>Bacillati</taxon>
        <taxon>Bacillota</taxon>
        <taxon>Bacilli</taxon>
        <taxon>Bacillales</taxon>
        <taxon>Paenibacillaceae</taxon>
        <taxon>Paenibacillus</taxon>
    </lineage>
</organism>
<dbReference type="Proteomes" id="UP001229346">
    <property type="component" value="Unassembled WGS sequence"/>
</dbReference>
<sequence length="131" mass="14795">MKKAMVIVRIIFGVMLLGIGSFNLIGVMPPMQYPEPAHSFMNALLETKYLMFTISMLKVSVGLSLLTRRFIPLALVVFVPVTVNMILFHAFLDFKGIAPALFVGLLHLFLLYGYRDAYKPMLKAERLRANT</sequence>
<keyword evidence="1" id="KW-1133">Transmembrane helix</keyword>
<proteinExistence type="predicted"/>
<keyword evidence="1" id="KW-0472">Membrane</keyword>
<feature type="transmembrane region" description="Helical" evidence="1">
    <location>
        <begin position="7"/>
        <end position="29"/>
    </location>
</feature>
<accession>A0ABT9U3R5</accession>